<evidence type="ECO:0000313" key="2">
    <source>
        <dbReference type="EMBL" id="CAH1397784.1"/>
    </source>
</evidence>
<evidence type="ECO:0000313" key="3">
    <source>
        <dbReference type="Proteomes" id="UP001152798"/>
    </source>
</evidence>
<name>A0A9P0H979_NEZVI</name>
<evidence type="ECO:0000256" key="1">
    <source>
        <dbReference type="SAM" id="Phobius"/>
    </source>
</evidence>
<keyword evidence="1" id="KW-0812">Transmembrane</keyword>
<feature type="transmembrane region" description="Helical" evidence="1">
    <location>
        <begin position="58"/>
        <end position="82"/>
    </location>
</feature>
<gene>
    <name evidence="2" type="ORF">NEZAVI_LOCUS7555</name>
</gene>
<reference evidence="2" key="1">
    <citation type="submission" date="2022-01" db="EMBL/GenBank/DDBJ databases">
        <authorList>
            <person name="King R."/>
        </authorList>
    </citation>
    <scope>NUCLEOTIDE SEQUENCE</scope>
</reference>
<keyword evidence="1" id="KW-1133">Transmembrane helix</keyword>
<proteinExistence type="predicted"/>
<dbReference type="EMBL" id="OV725080">
    <property type="protein sequence ID" value="CAH1397784.1"/>
    <property type="molecule type" value="Genomic_DNA"/>
</dbReference>
<keyword evidence="3" id="KW-1185">Reference proteome</keyword>
<dbReference type="OrthoDB" id="10412855at2759"/>
<protein>
    <submittedName>
        <fullName evidence="2">Uncharacterized protein</fullName>
    </submittedName>
</protein>
<dbReference type="Proteomes" id="UP001152798">
    <property type="component" value="Chromosome 4"/>
</dbReference>
<organism evidence="2 3">
    <name type="scientific">Nezara viridula</name>
    <name type="common">Southern green stink bug</name>
    <name type="synonym">Cimex viridulus</name>
    <dbReference type="NCBI Taxonomy" id="85310"/>
    <lineage>
        <taxon>Eukaryota</taxon>
        <taxon>Metazoa</taxon>
        <taxon>Ecdysozoa</taxon>
        <taxon>Arthropoda</taxon>
        <taxon>Hexapoda</taxon>
        <taxon>Insecta</taxon>
        <taxon>Pterygota</taxon>
        <taxon>Neoptera</taxon>
        <taxon>Paraneoptera</taxon>
        <taxon>Hemiptera</taxon>
        <taxon>Heteroptera</taxon>
        <taxon>Panheteroptera</taxon>
        <taxon>Pentatomomorpha</taxon>
        <taxon>Pentatomoidea</taxon>
        <taxon>Pentatomidae</taxon>
        <taxon>Pentatominae</taxon>
        <taxon>Nezara</taxon>
    </lineage>
</organism>
<sequence>MKEKKYDDSMILFSEYLVGNMDPTMPTVTEDTAELLEDPEAFMPTEETPVVIYQKSKVIFFAYFIPIIFLVLGIIIFMGAVIQKFKKHNQNQNI</sequence>
<accession>A0A9P0H979</accession>
<keyword evidence="1" id="KW-0472">Membrane</keyword>
<dbReference type="AlphaFoldDB" id="A0A9P0H979"/>